<dbReference type="InterPro" id="IPR019734">
    <property type="entry name" value="TPR_rpt"/>
</dbReference>
<dbReference type="PANTHER" id="PTHR16026">
    <property type="entry name" value="CARTILAGE ACIDIC PROTEIN 1"/>
    <property type="match status" value="1"/>
</dbReference>
<dbReference type="Proteomes" id="UP000034746">
    <property type="component" value="Unassembled WGS sequence"/>
</dbReference>
<dbReference type="InterPro" id="IPR027039">
    <property type="entry name" value="Crtac1"/>
</dbReference>
<feature type="repeat" description="TPR" evidence="2">
    <location>
        <begin position="30"/>
        <end position="63"/>
    </location>
</feature>
<evidence type="ECO:0000256" key="1">
    <source>
        <dbReference type="ARBA" id="ARBA00022729"/>
    </source>
</evidence>
<evidence type="ECO:0000259" key="3">
    <source>
        <dbReference type="Pfam" id="PF07593"/>
    </source>
</evidence>
<dbReference type="InterPro" id="IPR013517">
    <property type="entry name" value="FG-GAP"/>
</dbReference>
<dbReference type="Pfam" id="PF07593">
    <property type="entry name" value="UnbV_ASPIC"/>
    <property type="match status" value="1"/>
</dbReference>
<dbReference type="PROSITE" id="PS51257">
    <property type="entry name" value="PROKAR_LIPOPROTEIN"/>
    <property type="match status" value="1"/>
</dbReference>
<keyword evidence="1" id="KW-0732">Signal</keyword>
<dbReference type="Pfam" id="PF13517">
    <property type="entry name" value="FG-GAP_3"/>
    <property type="match status" value="3"/>
</dbReference>
<dbReference type="InterPro" id="IPR028994">
    <property type="entry name" value="Integrin_alpha_N"/>
</dbReference>
<reference evidence="4 5" key="1">
    <citation type="journal article" date="2015" name="Nature">
        <title>rRNA introns, odd ribosomes, and small enigmatic genomes across a large radiation of phyla.</title>
        <authorList>
            <person name="Brown C.T."/>
            <person name="Hug L.A."/>
            <person name="Thomas B.C."/>
            <person name="Sharon I."/>
            <person name="Castelle C.J."/>
            <person name="Singh A."/>
            <person name="Wilkins M.J."/>
            <person name="Williams K.H."/>
            <person name="Banfield J.F."/>
        </authorList>
    </citation>
    <scope>NUCLEOTIDE SEQUENCE [LARGE SCALE GENOMIC DNA]</scope>
</reference>
<dbReference type="InterPro" id="IPR011519">
    <property type="entry name" value="UnbV_ASPIC"/>
</dbReference>
<dbReference type="PATRIC" id="fig|1618997.3.peg.1156"/>
<dbReference type="Pfam" id="PF13432">
    <property type="entry name" value="TPR_16"/>
    <property type="match status" value="1"/>
</dbReference>
<dbReference type="AlphaFoldDB" id="A0A0G0XJ03"/>
<comment type="caution">
    <text evidence="4">The sequence shown here is derived from an EMBL/GenBank/DDBJ whole genome shotgun (WGS) entry which is preliminary data.</text>
</comment>
<evidence type="ECO:0000313" key="4">
    <source>
        <dbReference type="EMBL" id="KKR96770.1"/>
    </source>
</evidence>
<feature type="repeat" description="TPR" evidence="2">
    <location>
        <begin position="64"/>
        <end position="97"/>
    </location>
</feature>
<organism evidence="4 5">
    <name type="scientific">Candidatus Uhrbacteria bacterium GW2011_GWF2_41_16</name>
    <dbReference type="NCBI Taxonomy" id="1618997"/>
    <lineage>
        <taxon>Bacteria</taxon>
        <taxon>Candidatus Uhriibacteriota</taxon>
    </lineage>
</organism>
<dbReference type="Gene3D" id="2.130.10.130">
    <property type="entry name" value="Integrin alpha, N-terminal"/>
    <property type="match status" value="2"/>
</dbReference>
<dbReference type="InterPro" id="IPR011990">
    <property type="entry name" value="TPR-like_helical_dom_sf"/>
</dbReference>
<dbReference type="SUPFAM" id="SSF48452">
    <property type="entry name" value="TPR-like"/>
    <property type="match status" value="2"/>
</dbReference>
<accession>A0A0G0XJ03</accession>
<evidence type="ECO:0000256" key="2">
    <source>
        <dbReference type="PROSITE-ProRule" id="PRU00339"/>
    </source>
</evidence>
<dbReference type="EMBL" id="LCAU01000025">
    <property type="protein sequence ID" value="KKR96770.1"/>
    <property type="molecule type" value="Genomic_DNA"/>
</dbReference>
<keyword evidence="2" id="KW-0802">TPR repeat</keyword>
<feature type="domain" description="ASPIC/UnbV" evidence="3">
    <location>
        <begin position="807"/>
        <end position="881"/>
    </location>
</feature>
<protein>
    <recommendedName>
        <fullName evidence="3">ASPIC/UnbV domain-containing protein</fullName>
    </recommendedName>
</protein>
<dbReference type="PANTHER" id="PTHR16026:SF0">
    <property type="entry name" value="CARTILAGE ACIDIC PROTEIN 1"/>
    <property type="match status" value="1"/>
</dbReference>
<evidence type="ECO:0000313" key="5">
    <source>
        <dbReference type="Proteomes" id="UP000034746"/>
    </source>
</evidence>
<dbReference type="Gene3D" id="1.25.40.10">
    <property type="entry name" value="Tetratricopeptide repeat domain"/>
    <property type="match status" value="2"/>
</dbReference>
<dbReference type="PROSITE" id="PS50005">
    <property type="entry name" value="TPR"/>
    <property type="match status" value="2"/>
</dbReference>
<proteinExistence type="predicted"/>
<gene>
    <name evidence="4" type="ORF">UU48_C0025G0007</name>
</gene>
<sequence length="886" mass="101300">MVKKLYLILLLIYLSFSLSGCIPFIKAYRSYKALQDGRTYAKKRHYERAKVYFEKALEHNPRNINAWISLGNLYFTIEDYESSRHAFQTALQYDNEAYNAYPGLWMVRLEESGYKHDVREEIKREIKDFLSSGRKTLDRLMAAYYGQHFLHDNKEAIVLSEEIMSLRPDDEIISTLANESFEDMLIEKDVEKRLNKIEVFQTLFPMSKERKMAYTLRLKLCAEDLKNTELLYEYGEDWIMHDPDNRMANFYVGYFYTDADIHLDKAVLYLKKALTLIEDPDPDDKPEYYPESEWYEDLKITRGIYYDTLGWAYYKSMRYTEAEWAYKKATKYLSFNSKLYYHLGLLLEIKDDIGGAINSYVQSLKSGENKESEERLKELFDNYYRNHRDEEPLNNFFANREGVTTFTEVTEAAGLSSVKATRLSWGDFNNDGFEDILFNGARLFNNNGNGTFIDKTKDAGITEISGANGGVWGDIDNDGDLDFYTFASGKGTTDMLWENKGDGTFNNITMTALKEPEVYPTEAAAWGDYDNDGFIDLYIANYEKPLLSTIERAICLKDYLFHNNGDNTFSEVNSIAGVISLENMCGRGVNWGDYNNDGNPDIYVANYRLDPNFLWRNNGNGTFTNVAEETGVEGHEEEGYYGHSIGAEWGDYDNDGDLDLFVSNLAHPRYIGLSDKSMLLENLGPPDFIFKDRFKGSGIRFEETSADPSLIDYDNDGILDLYFTSTYKEEISFLYKGIGDGTFTDVTWLVGVRVGNGWGNAFADYDRDGDIDLLVASSDGVRLFRNDGNNHHWIHLKVIGGESNHPGIGTRVTVVPSENDKTLSPFINKQIREVQGGKGSGSQHSLTTEFGLGIYDGTIDIEARFPSGKIKTLENVKTNRLIIIEE</sequence>
<dbReference type="SMART" id="SM00028">
    <property type="entry name" value="TPR"/>
    <property type="match status" value="4"/>
</dbReference>
<name>A0A0G0XJ03_9BACT</name>
<dbReference type="SUPFAM" id="SSF69318">
    <property type="entry name" value="Integrin alpha N-terminal domain"/>
    <property type="match status" value="1"/>
</dbReference>